<organism evidence="1 2">
    <name type="scientific">Shewanella psychropiezotolerans</name>
    <dbReference type="NCBI Taxonomy" id="2593655"/>
    <lineage>
        <taxon>Bacteria</taxon>
        <taxon>Pseudomonadati</taxon>
        <taxon>Pseudomonadota</taxon>
        <taxon>Gammaproteobacteria</taxon>
        <taxon>Alteromonadales</taxon>
        <taxon>Shewanellaceae</taxon>
        <taxon>Shewanella</taxon>
    </lineage>
</organism>
<dbReference type="EMBL" id="CP041614">
    <property type="protein sequence ID" value="QDO86353.1"/>
    <property type="molecule type" value="Genomic_DNA"/>
</dbReference>
<protein>
    <submittedName>
        <fullName evidence="1">Type III secretion system regulator LcrR</fullName>
    </submittedName>
</protein>
<evidence type="ECO:0000313" key="1">
    <source>
        <dbReference type="EMBL" id="QDO86353.1"/>
    </source>
</evidence>
<dbReference type="Proteomes" id="UP000315947">
    <property type="component" value="Chromosome"/>
</dbReference>
<gene>
    <name evidence="1" type="ORF">FM037_27655</name>
</gene>
<dbReference type="InterPro" id="IPR022797">
    <property type="entry name" value="LcrR/CesD2"/>
</dbReference>
<keyword evidence="2" id="KW-1185">Reference proteome</keyword>
<proteinExistence type="predicted"/>
<dbReference type="Pfam" id="PF09621">
    <property type="entry name" value="LcrR"/>
    <property type="match status" value="1"/>
</dbReference>
<dbReference type="RefSeq" id="WP_144048640.1">
    <property type="nucleotide sequence ID" value="NZ_CP041614.1"/>
</dbReference>
<name>A0ABX5X8U4_9GAMM</name>
<sequence>MSKHHDSLSQYFIDLGYRIAPYYWQQTDIELGTAIELDQALLVYRVEPERKRVLIVKFSRKDSKVGLSSPFKPLYILAEAAIQVFGKAYRLEGEVDVFRGSRLSNKRLARYYQHTGAELDMETGQYSLLLANLRNIH</sequence>
<accession>A0ABX5X8U4</accession>
<evidence type="ECO:0000313" key="2">
    <source>
        <dbReference type="Proteomes" id="UP000315947"/>
    </source>
</evidence>
<reference evidence="1 2" key="1">
    <citation type="submission" date="2019-07" db="EMBL/GenBank/DDBJ databases">
        <title>Shewanella sp. YLB-06 whole genomic sequence.</title>
        <authorList>
            <person name="Yu L."/>
        </authorList>
    </citation>
    <scope>NUCLEOTIDE SEQUENCE [LARGE SCALE GENOMIC DNA]</scope>
    <source>
        <strain evidence="1 2">YLB-06</strain>
    </source>
</reference>